<comment type="caution">
    <text evidence="3">The sequence shown here is derived from an EMBL/GenBank/DDBJ whole genome shotgun (WGS) entry which is preliminary data.</text>
</comment>
<protein>
    <recommendedName>
        <fullName evidence="5">Protein DETOXIFICATION</fullName>
    </recommendedName>
</protein>
<keyword evidence="1" id="KW-0472">Membrane</keyword>
<dbReference type="Proteomes" id="UP000712281">
    <property type="component" value="Unassembled WGS sequence"/>
</dbReference>
<proteinExistence type="predicted"/>
<evidence type="ECO:0000313" key="4">
    <source>
        <dbReference type="Proteomes" id="UP000712281"/>
    </source>
</evidence>
<dbReference type="EMBL" id="QGKW02002005">
    <property type="protein sequence ID" value="KAF2540011.1"/>
    <property type="molecule type" value="Genomic_DNA"/>
</dbReference>
<evidence type="ECO:0000313" key="3">
    <source>
        <dbReference type="EMBL" id="KAF2540011.1"/>
    </source>
</evidence>
<dbReference type="AlphaFoldDB" id="A0A8S9G370"/>
<feature type="chain" id="PRO_5035822195" description="Protein DETOXIFICATION" evidence="2">
    <location>
        <begin position="19"/>
        <end position="79"/>
    </location>
</feature>
<evidence type="ECO:0000256" key="2">
    <source>
        <dbReference type="SAM" id="SignalP"/>
    </source>
</evidence>
<sequence length="79" mass="8582">MLMMAVVEVICFPLFVCGEIVRGTAKPSLGMYANLCGFYLLALPLGLSLAFKAKLGAEGFLLGFFGWSLCDTRIVDDQK</sequence>
<keyword evidence="1" id="KW-1133">Transmembrane helix</keyword>
<reference evidence="3" key="1">
    <citation type="submission" date="2019-12" db="EMBL/GenBank/DDBJ databases">
        <title>Genome sequencing and annotation of Brassica cretica.</title>
        <authorList>
            <person name="Studholme D.J."/>
            <person name="Sarris P.F."/>
        </authorList>
    </citation>
    <scope>NUCLEOTIDE SEQUENCE</scope>
    <source>
        <strain evidence="3">PFS-001/15</strain>
        <tissue evidence="3">Leaf</tissue>
    </source>
</reference>
<keyword evidence="1" id="KW-0812">Transmembrane</keyword>
<name>A0A8S9G370_BRACR</name>
<evidence type="ECO:0000256" key="1">
    <source>
        <dbReference type="SAM" id="Phobius"/>
    </source>
</evidence>
<keyword evidence="2" id="KW-0732">Signal</keyword>
<organism evidence="3 4">
    <name type="scientific">Brassica cretica</name>
    <name type="common">Mustard</name>
    <dbReference type="NCBI Taxonomy" id="69181"/>
    <lineage>
        <taxon>Eukaryota</taxon>
        <taxon>Viridiplantae</taxon>
        <taxon>Streptophyta</taxon>
        <taxon>Embryophyta</taxon>
        <taxon>Tracheophyta</taxon>
        <taxon>Spermatophyta</taxon>
        <taxon>Magnoliopsida</taxon>
        <taxon>eudicotyledons</taxon>
        <taxon>Gunneridae</taxon>
        <taxon>Pentapetalae</taxon>
        <taxon>rosids</taxon>
        <taxon>malvids</taxon>
        <taxon>Brassicales</taxon>
        <taxon>Brassicaceae</taxon>
        <taxon>Brassiceae</taxon>
        <taxon>Brassica</taxon>
    </lineage>
</organism>
<feature type="transmembrane region" description="Helical" evidence="1">
    <location>
        <begin position="32"/>
        <end position="51"/>
    </location>
</feature>
<evidence type="ECO:0008006" key="5">
    <source>
        <dbReference type="Google" id="ProtNLM"/>
    </source>
</evidence>
<gene>
    <name evidence="3" type="ORF">F2Q68_00029793</name>
</gene>
<feature type="signal peptide" evidence="2">
    <location>
        <begin position="1"/>
        <end position="18"/>
    </location>
</feature>
<accession>A0A8S9G370</accession>
<dbReference type="OrthoDB" id="2126698at2759"/>